<dbReference type="AlphaFoldDB" id="A0A430B3U2"/>
<comment type="caution">
    <text evidence="3">The sequence shown here is derived from an EMBL/GenBank/DDBJ whole genome shotgun (WGS) entry which is preliminary data.</text>
</comment>
<dbReference type="Gene3D" id="1.10.287.860">
    <property type="entry name" value="Nucleotidyltransferase"/>
    <property type="match status" value="1"/>
</dbReference>
<organism evidence="3 4">
    <name type="scientific">Vagococcus carniphilus</name>
    <dbReference type="NCBI Taxonomy" id="218144"/>
    <lineage>
        <taxon>Bacteria</taxon>
        <taxon>Bacillati</taxon>
        <taxon>Bacillota</taxon>
        <taxon>Bacilli</taxon>
        <taxon>Lactobacillales</taxon>
        <taxon>Enterococcaceae</taxon>
        <taxon>Vagococcus</taxon>
    </lineage>
</organism>
<evidence type="ECO:0000313" key="4">
    <source>
        <dbReference type="Proteomes" id="UP000288028"/>
    </source>
</evidence>
<dbReference type="InterPro" id="IPR052366">
    <property type="entry name" value="GTP_Pyrophosphokinase"/>
</dbReference>
<comment type="pathway">
    <text evidence="1">Purine metabolism; ppGpp biosynthesis; ppGpp from GTP: step 1/2.</text>
</comment>
<dbReference type="EMBL" id="NGKB01000006">
    <property type="protein sequence ID" value="RSU14984.1"/>
    <property type="molecule type" value="Genomic_DNA"/>
</dbReference>
<protein>
    <submittedName>
        <fullName evidence="3">(P)ppGpp synthetase</fullName>
    </submittedName>
</protein>
<dbReference type="SMART" id="SM00954">
    <property type="entry name" value="RelA_SpoT"/>
    <property type="match status" value="1"/>
</dbReference>
<dbReference type="InterPro" id="IPR007685">
    <property type="entry name" value="RelA_SpoT"/>
</dbReference>
<dbReference type="Gene3D" id="3.30.460.10">
    <property type="entry name" value="Beta Polymerase, domain 2"/>
    <property type="match status" value="1"/>
</dbReference>
<gene>
    <name evidence="3" type="ORF">CBF28_07905</name>
</gene>
<dbReference type="Pfam" id="PF04607">
    <property type="entry name" value="RelA_SpoT"/>
    <property type="match status" value="1"/>
</dbReference>
<proteinExistence type="predicted"/>
<dbReference type="InterPro" id="IPR043519">
    <property type="entry name" value="NT_sf"/>
</dbReference>
<name>A0A430B3U2_9ENTE</name>
<keyword evidence="4" id="KW-1185">Reference proteome</keyword>
<dbReference type="OrthoDB" id="9789634at2"/>
<evidence type="ECO:0000256" key="1">
    <source>
        <dbReference type="ARBA" id="ARBA00004976"/>
    </source>
</evidence>
<dbReference type="UniPathway" id="UPA00908">
    <property type="reaction ID" value="UER00884"/>
</dbReference>
<dbReference type="GO" id="GO:0015970">
    <property type="term" value="P:guanosine tetraphosphate biosynthetic process"/>
    <property type="evidence" value="ECO:0007669"/>
    <property type="project" value="UniProtKB-UniPathway"/>
</dbReference>
<dbReference type="PANTHER" id="PTHR47837:SF2">
    <property type="entry name" value="GTP PYROPHOSPHOKINASE YWAC"/>
    <property type="match status" value="1"/>
</dbReference>
<feature type="domain" description="RelA/SpoT" evidence="2">
    <location>
        <begin position="72"/>
        <end position="195"/>
    </location>
</feature>
<evidence type="ECO:0000259" key="2">
    <source>
        <dbReference type="SMART" id="SM00954"/>
    </source>
</evidence>
<dbReference type="RefSeq" id="WP_126793749.1">
    <property type="nucleotide sequence ID" value="NZ_CP060720.1"/>
</dbReference>
<dbReference type="CDD" id="cd05399">
    <property type="entry name" value="NT_Rel-Spo_like"/>
    <property type="match status" value="1"/>
</dbReference>
<reference evidence="3 4" key="1">
    <citation type="submission" date="2017-05" db="EMBL/GenBank/DDBJ databases">
        <title>Vagococcus spp. assemblies.</title>
        <authorList>
            <person name="Gulvik C.A."/>
        </authorList>
    </citation>
    <scope>NUCLEOTIDE SEQUENCE [LARGE SCALE GENOMIC DNA]</scope>
    <source>
        <strain evidence="3 4">SS1714</strain>
    </source>
</reference>
<dbReference type="SUPFAM" id="SSF81301">
    <property type="entry name" value="Nucleotidyltransferase"/>
    <property type="match status" value="1"/>
</dbReference>
<evidence type="ECO:0000313" key="3">
    <source>
        <dbReference type="EMBL" id="RSU14984.1"/>
    </source>
</evidence>
<sequence>MTEYATGELIKLVSDSDPKSNFYIGALETYRALIIYYQSAIDEVETKLKIIDRELSSPANIGRSNMIHQIQSRVKTLKSIILKLDRKGLPFSRGIVSKELSDVAGIRVICAYVDDIYMVLESLSHQTDIKILEVKDYIKNPKPSGYRSLHVIVEIPVFFFKETKNIKVEIQFRTIAMDYWASLEHGLRYKQGVTDESLSKRLGETAELISNMEEEMLEIRNGIEGI</sequence>
<accession>A0A430B3U2</accession>
<dbReference type="GeneID" id="95579644"/>
<dbReference type="PANTHER" id="PTHR47837">
    <property type="entry name" value="GTP PYROPHOSPHOKINASE YJBM"/>
    <property type="match status" value="1"/>
</dbReference>
<dbReference type="Proteomes" id="UP000288028">
    <property type="component" value="Unassembled WGS sequence"/>
</dbReference>